<evidence type="ECO:0000313" key="2">
    <source>
        <dbReference type="Proteomes" id="UP000772434"/>
    </source>
</evidence>
<protein>
    <submittedName>
        <fullName evidence="1">Uncharacterized protein</fullName>
    </submittedName>
</protein>
<dbReference type="OrthoDB" id="3006800at2759"/>
<dbReference type="Proteomes" id="UP000772434">
    <property type="component" value="Unassembled WGS sequence"/>
</dbReference>
<dbReference type="EMBL" id="JADNRY010000003">
    <property type="protein sequence ID" value="KAF9077463.1"/>
    <property type="molecule type" value="Genomic_DNA"/>
</dbReference>
<evidence type="ECO:0000313" key="1">
    <source>
        <dbReference type="EMBL" id="KAF9077463.1"/>
    </source>
</evidence>
<accession>A0A9P5UGH2</accession>
<dbReference type="AlphaFoldDB" id="A0A9P5UGH2"/>
<keyword evidence="2" id="KW-1185">Reference proteome</keyword>
<reference evidence="1" key="1">
    <citation type="submission" date="2020-11" db="EMBL/GenBank/DDBJ databases">
        <authorList>
            <consortium name="DOE Joint Genome Institute"/>
            <person name="Ahrendt S."/>
            <person name="Riley R."/>
            <person name="Andreopoulos W."/>
            <person name="Labutti K."/>
            <person name="Pangilinan J."/>
            <person name="Ruiz-Duenas F.J."/>
            <person name="Barrasa J.M."/>
            <person name="Sanchez-Garcia M."/>
            <person name="Camarero S."/>
            <person name="Miyauchi S."/>
            <person name="Serrano A."/>
            <person name="Linde D."/>
            <person name="Babiker R."/>
            <person name="Drula E."/>
            <person name="Ayuso-Fernandez I."/>
            <person name="Pacheco R."/>
            <person name="Padilla G."/>
            <person name="Ferreira P."/>
            <person name="Barriuso J."/>
            <person name="Kellner H."/>
            <person name="Castanera R."/>
            <person name="Alfaro M."/>
            <person name="Ramirez L."/>
            <person name="Pisabarro A.G."/>
            <person name="Kuo A."/>
            <person name="Tritt A."/>
            <person name="Lipzen A."/>
            <person name="He G."/>
            <person name="Yan M."/>
            <person name="Ng V."/>
            <person name="Cullen D."/>
            <person name="Martin F."/>
            <person name="Rosso M.-N."/>
            <person name="Henrissat B."/>
            <person name="Hibbett D."/>
            <person name="Martinez A.T."/>
            <person name="Grigoriev I.V."/>
        </authorList>
    </citation>
    <scope>NUCLEOTIDE SEQUENCE</scope>
    <source>
        <strain evidence="1">AH 40177</strain>
    </source>
</reference>
<comment type="caution">
    <text evidence="1">The sequence shown here is derived from an EMBL/GenBank/DDBJ whole genome shotgun (WGS) entry which is preliminary data.</text>
</comment>
<organism evidence="1 2">
    <name type="scientific">Rhodocollybia butyracea</name>
    <dbReference type="NCBI Taxonomy" id="206335"/>
    <lineage>
        <taxon>Eukaryota</taxon>
        <taxon>Fungi</taxon>
        <taxon>Dikarya</taxon>
        <taxon>Basidiomycota</taxon>
        <taxon>Agaricomycotina</taxon>
        <taxon>Agaricomycetes</taxon>
        <taxon>Agaricomycetidae</taxon>
        <taxon>Agaricales</taxon>
        <taxon>Marasmiineae</taxon>
        <taxon>Omphalotaceae</taxon>
        <taxon>Rhodocollybia</taxon>
    </lineage>
</organism>
<name>A0A9P5UGH2_9AGAR</name>
<feature type="non-terminal residue" evidence="1">
    <location>
        <position position="152"/>
    </location>
</feature>
<sequence>DIYLFGPTVRCESWVCRNNDLVRVVRTIRIEFEEDLLKYSRIRSPNLAQLYGIVQWDLPAMILHDELIPYNDLLSSCISRPMLYAYLKYRFGIDSLQAALLSQGYLSLIILPTNHWMQPASGLICLGPDSSDFKVESAHILNKITVPGIYVH</sequence>
<gene>
    <name evidence="1" type="ORF">BDP27DRAFT_1311083</name>
</gene>
<proteinExistence type="predicted"/>